<dbReference type="EMBL" id="AP021876">
    <property type="protein sequence ID" value="BBO81861.1"/>
    <property type="molecule type" value="Genomic_DNA"/>
</dbReference>
<dbReference type="PROSITE" id="PS50043">
    <property type="entry name" value="HTH_LUXR_2"/>
    <property type="match status" value="1"/>
</dbReference>
<dbReference type="InterPro" id="IPR049151">
    <property type="entry name" value="CsgD-like_REC"/>
</dbReference>
<evidence type="ECO:0000259" key="4">
    <source>
        <dbReference type="PROSITE" id="PS50043"/>
    </source>
</evidence>
<keyword evidence="1" id="KW-0805">Transcription regulation</keyword>
<dbReference type="Pfam" id="PF00196">
    <property type="entry name" value="GerE"/>
    <property type="match status" value="1"/>
</dbReference>
<sequence length="246" mass="28079">MPPRIVPSRFEEEPPLLEPRAECFQIGLVSHNLFQNKLLQAMLAAELGGAHQVAEVAIRDRAVIVERPSWDLVLWDGYGLNLEEMNVKLRLGDAPDPIEQAMALFNVDPDVGTAFERHMIERCIRGIFYLDEPLDRFIKGVKAILRGELWFSRKITSKILMDIHYRRSSVAAAEAMLTAREKEILLAISSGASNSDIAEECFISPNTVKTHLYNIYKKIGVKNRYYVTIPTTQTYHSRFKFLSRKT</sequence>
<dbReference type="InterPro" id="IPR036388">
    <property type="entry name" value="WH-like_DNA-bd_sf"/>
</dbReference>
<reference evidence="5 6" key="1">
    <citation type="submission" date="2019-11" db="EMBL/GenBank/DDBJ databases">
        <title>Comparative genomics of hydrocarbon-degrading Desulfosarcina strains.</title>
        <authorList>
            <person name="Watanabe M."/>
            <person name="Kojima H."/>
            <person name="Fukui M."/>
        </authorList>
    </citation>
    <scope>NUCLEOTIDE SEQUENCE [LARGE SCALE GENOMIC DNA]</scope>
    <source>
        <strain evidence="5 6">28bB2T</strain>
    </source>
</reference>
<dbReference type="GO" id="GO:0003677">
    <property type="term" value="F:DNA binding"/>
    <property type="evidence" value="ECO:0007669"/>
    <property type="project" value="UniProtKB-KW"/>
</dbReference>
<dbReference type="PROSITE" id="PS00622">
    <property type="entry name" value="HTH_LUXR_1"/>
    <property type="match status" value="1"/>
</dbReference>
<dbReference type="SMART" id="SM00421">
    <property type="entry name" value="HTH_LUXR"/>
    <property type="match status" value="1"/>
</dbReference>
<evidence type="ECO:0000313" key="5">
    <source>
        <dbReference type="EMBL" id="BBO81861.1"/>
    </source>
</evidence>
<keyword evidence="3" id="KW-0804">Transcription</keyword>
<dbReference type="InterPro" id="IPR000792">
    <property type="entry name" value="Tscrpt_reg_LuxR_C"/>
</dbReference>
<dbReference type="Gene3D" id="3.40.50.2300">
    <property type="match status" value="1"/>
</dbReference>
<evidence type="ECO:0000313" key="6">
    <source>
        <dbReference type="Proteomes" id="UP000425960"/>
    </source>
</evidence>
<proteinExistence type="predicted"/>
<feature type="domain" description="HTH luxR-type" evidence="4">
    <location>
        <begin position="170"/>
        <end position="235"/>
    </location>
</feature>
<dbReference type="PANTHER" id="PTHR44688">
    <property type="entry name" value="DNA-BINDING TRANSCRIPTIONAL ACTIVATOR DEVR_DOSR"/>
    <property type="match status" value="1"/>
</dbReference>
<evidence type="ECO:0000256" key="1">
    <source>
        <dbReference type="ARBA" id="ARBA00023015"/>
    </source>
</evidence>
<dbReference type="InterPro" id="IPR016032">
    <property type="entry name" value="Sig_transdc_resp-reg_C-effctor"/>
</dbReference>
<dbReference type="GO" id="GO:0006355">
    <property type="term" value="P:regulation of DNA-templated transcription"/>
    <property type="evidence" value="ECO:0007669"/>
    <property type="project" value="InterPro"/>
</dbReference>
<protein>
    <recommendedName>
        <fullName evidence="4">HTH luxR-type domain-containing protein</fullName>
    </recommendedName>
</protein>
<evidence type="ECO:0000256" key="2">
    <source>
        <dbReference type="ARBA" id="ARBA00023125"/>
    </source>
</evidence>
<dbReference type="CDD" id="cd06170">
    <property type="entry name" value="LuxR_C_like"/>
    <property type="match status" value="1"/>
</dbReference>
<organism evidence="5 6">
    <name type="scientific">Desulfosarcina ovata subsp. sediminis</name>
    <dbReference type="NCBI Taxonomy" id="885957"/>
    <lineage>
        <taxon>Bacteria</taxon>
        <taxon>Pseudomonadati</taxon>
        <taxon>Thermodesulfobacteriota</taxon>
        <taxon>Desulfobacteria</taxon>
        <taxon>Desulfobacterales</taxon>
        <taxon>Desulfosarcinaceae</taxon>
        <taxon>Desulfosarcina</taxon>
    </lineage>
</organism>
<dbReference type="Proteomes" id="UP000425960">
    <property type="component" value="Chromosome"/>
</dbReference>
<gene>
    <name evidence="5" type="ORF">DSCO28_24270</name>
</gene>
<dbReference type="KEGG" id="dov:DSCO28_24270"/>
<dbReference type="Pfam" id="PF21155">
    <property type="entry name" value="VpsT-like_REC"/>
    <property type="match status" value="1"/>
</dbReference>
<evidence type="ECO:0000256" key="3">
    <source>
        <dbReference type="ARBA" id="ARBA00023163"/>
    </source>
</evidence>
<dbReference type="Gene3D" id="1.10.10.10">
    <property type="entry name" value="Winged helix-like DNA-binding domain superfamily/Winged helix DNA-binding domain"/>
    <property type="match status" value="1"/>
</dbReference>
<keyword evidence="2" id="KW-0238">DNA-binding</keyword>
<dbReference type="SUPFAM" id="SSF46894">
    <property type="entry name" value="C-terminal effector domain of the bipartite response regulators"/>
    <property type="match status" value="1"/>
</dbReference>
<dbReference type="AlphaFoldDB" id="A0A5K7ZLM6"/>
<accession>A0A5K7ZLM6</accession>
<name>A0A5K7ZLM6_9BACT</name>
<dbReference type="PANTHER" id="PTHR44688:SF16">
    <property type="entry name" value="DNA-BINDING TRANSCRIPTIONAL ACTIVATOR DEVR_DOSR"/>
    <property type="match status" value="1"/>
</dbReference>
<dbReference type="PRINTS" id="PR00038">
    <property type="entry name" value="HTHLUXR"/>
</dbReference>